<sequence>MHYDISGLSDIGTVRSSNQDVVAWQLGQDGRQALLLVADGMGGYHGGDIASRLAMESVLETMAPRLQEPTSSYGGLSDDAIRMILQDCVTLANDSIIEGRAGDASLDKMGTTLVMAWVIEGRGHVAHVGDSRCYLLQGRRVTCLTRDDTVVQDMLDDGSIAAIDVPHMPFRNVLTRALGAPSSIRASYQCVKIGVGDRLLLCSDGLTNALPDQLWPDILDKYKDTHSVAEAMVNASLDNRAADNVSVVLLTRN</sequence>
<dbReference type="GO" id="GO:0004722">
    <property type="term" value="F:protein serine/threonine phosphatase activity"/>
    <property type="evidence" value="ECO:0007669"/>
    <property type="project" value="InterPro"/>
</dbReference>
<evidence type="ECO:0000259" key="1">
    <source>
        <dbReference type="PROSITE" id="PS51746"/>
    </source>
</evidence>
<dbReference type="eggNOG" id="COG0631">
    <property type="taxonomic scope" value="Bacteria"/>
</dbReference>
<dbReference type="Proteomes" id="UP000016540">
    <property type="component" value="Unassembled WGS sequence"/>
</dbReference>
<dbReference type="STRING" id="1318628.MARLIPOL_12879"/>
<evidence type="ECO:0000313" key="2">
    <source>
        <dbReference type="EMBL" id="EON91606.1"/>
    </source>
</evidence>
<dbReference type="AlphaFoldDB" id="R8AZ46"/>
<dbReference type="InterPro" id="IPR036457">
    <property type="entry name" value="PPM-type-like_dom_sf"/>
</dbReference>
<gene>
    <name evidence="2" type="ORF">MARLIPOL_12879</name>
</gene>
<organism evidence="2 3">
    <name type="scientific">Marinobacter lipolyticus SM19</name>
    <dbReference type="NCBI Taxonomy" id="1318628"/>
    <lineage>
        <taxon>Bacteria</taxon>
        <taxon>Pseudomonadati</taxon>
        <taxon>Pseudomonadota</taxon>
        <taxon>Gammaproteobacteria</taxon>
        <taxon>Pseudomonadales</taxon>
        <taxon>Marinobacteraceae</taxon>
        <taxon>Marinobacter</taxon>
    </lineage>
</organism>
<reference evidence="2 3" key="1">
    <citation type="journal article" date="2013" name="Genome Announc.">
        <title>Draft Genome Sequence of the Moderately Halophilic Bacterium Marinobacter lipolyticus Strain SM19.</title>
        <authorList>
            <person name="Papke R.T."/>
            <person name="de la Haba R.R."/>
            <person name="Infante-Dominguez C."/>
            <person name="Perez D."/>
            <person name="Sanchez-Porro C."/>
            <person name="Lapierre P."/>
            <person name="Ventosa A."/>
        </authorList>
    </citation>
    <scope>NUCLEOTIDE SEQUENCE [LARGE SCALE GENOMIC DNA]</scope>
    <source>
        <strain evidence="2 3">SM19</strain>
    </source>
</reference>
<dbReference type="PROSITE" id="PS51746">
    <property type="entry name" value="PPM_2"/>
    <property type="match status" value="1"/>
</dbReference>
<feature type="domain" description="PPM-type phosphatase" evidence="1">
    <location>
        <begin position="4"/>
        <end position="252"/>
    </location>
</feature>
<dbReference type="SMART" id="SM00331">
    <property type="entry name" value="PP2C_SIG"/>
    <property type="match status" value="1"/>
</dbReference>
<dbReference type="SUPFAM" id="SSF81606">
    <property type="entry name" value="PP2C-like"/>
    <property type="match status" value="1"/>
</dbReference>
<dbReference type="RefSeq" id="WP_012138664.1">
    <property type="nucleotide sequence ID" value="NZ_KE007326.1"/>
</dbReference>
<proteinExistence type="predicted"/>
<dbReference type="OrthoDB" id="9801841at2"/>
<dbReference type="CDD" id="cd00143">
    <property type="entry name" value="PP2Cc"/>
    <property type="match status" value="1"/>
</dbReference>
<keyword evidence="3" id="KW-1185">Reference proteome</keyword>
<protein>
    <submittedName>
        <fullName evidence="2">Serine/threonine protein phosphatase</fullName>
    </submittedName>
</protein>
<evidence type="ECO:0000313" key="3">
    <source>
        <dbReference type="Proteomes" id="UP000016540"/>
    </source>
</evidence>
<dbReference type="PANTHER" id="PTHR47992">
    <property type="entry name" value="PROTEIN PHOSPHATASE"/>
    <property type="match status" value="1"/>
</dbReference>
<comment type="caution">
    <text evidence="2">The sequence shown here is derived from an EMBL/GenBank/DDBJ whole genome shotgun (WGS) entry which is preliminary data.</text>
</comment>
<dbReference type="PATRIC" id="fig|1318628.3.peg.2571"/>
<dbReference type="InterPro" id="IPR015655">
    <property type="entry name" value="PP2C"/>
</dbReference>
<dbReference type="Pfam" id="PF13672">
    <property type="entry name" value="PP2C_2"/>
    <property type="match status" value="1"/>
</dbReference>
<name>R8AZ46_9GAMM</name>
<dbReference type="EMBL" id="ASAD01000014">
    <property type="protein sequence ID" value="EON91606.1"/>
    <property type="molecule type" value="Genomic_DNA"/>
</dbReference>
<accession>R8AZ46</accession>
<dbReference type="HOGENOM" id="CLU_034545_4_1_6"/>
<dbReference type="SMART" id="SM00332">
    <property type="entry name" value="PP2Cc"/>
    <property type="match status" value="1"/>
</dbReference>
<dbReference type="Gene3D" id="3.60.40.10">
    <property type="entry name" value="PPM-type phosphatase domain"/>
    <property type="match status" value="1"/>
</dbReference>
<dbReference type="InterPro" id="IPR001932">
    <property type="entry name" value="PPM-type_phosphatase-like_dom"/>
</dbReference>